<sequence length="330" mass="36447">MRPTFVQTVEASFAGLTPTAKRIASYMLANLDRLGLETADEIAQRTGTSGISVGRFLRSVGYRNLDDLKRELRGALERPWMITDRLDEYRRRAAAAGQNGAGEGDAATAETAANGTEVPSTQAASRLAYPGAPNALELELDAIRHVYTLAQSEAFANVSKRIAHAEAVYILGIQSTRGISNAFHSYLEYIRPRVFYSDGMSGSYVDSLNAEYAEPYLIVTDTRAYSRIARRYCEAAARRGLPFALVTDLYCPWARDFACDLLQVKTDVGQFWDSLAPLTCLFNLLITSVVERLGPAIDARVARNRELQRELEQFDVPASRQSHRTTSASS</sequence>
<keyword evidence="4" id="KW-1185">Reference proteome</keyword>
<dbReference type="Gene3D" id="1.10.10.10">
    <property type="entry name" value="Winged helix-like DNA-binding domain superfamily/Winged helix DNA-binding domain"/>
    <property type="match status" value="1"/>
</dbReference>
<evidence type="ECO:0000313" key="3">
    <source>
        <dbReference type="EMBL" id="WQD78014.1"/>
    </source>
</evidence>
<accession>A0ABZ0WKY4</accession>
<dbReference type="EMBL" id="CP139965">
    <property type="protein sequence ID" value="WQD78014.1"/>
    <property type="molecule type" value="Genomic_DNA"/>
</dbReference>
<dbReference type="Proteomes" id="UP001325479">
    <property type="component" value="Chromosome"/>
</dbReference>
<evidence type="ECO:0000256" key="1">
    <source>
        <dbReference type="SAM" id="MobiDB-lite"/>
    </source>
</evidence>
<gene>
    <name evidence="3" type="ORF">U0042_29060</name>
</gene>
<dbReference type="RefSeq" id="WP_114811332.1">
    <property type="nucleotide sequence ID" value="NZ_CP139965.1"/>
</dbReference>
<feature type="region of interest" description="Disordered" evidence="1">
    <location>
        <begin position="96"/>
        <end position="123"/>
    </location>
</feature>
<dbReference type="Gene3D" id="3.40.50.10490">
    <property type="entry name" value="Glucose-6-phosphate isomerase like protein, domain 1"/>
    <property type="match status" value="1"/>
</dbReference>
<feature type="compositionally biased region" description="Low complexity" evidence="1">
    <location>
        <begin position="96"/>
        <end position="117"/>
    </location>
</feature>
<dbReference type="PANTHER" id="PTHR30514">
    <property type="entry name" value="GLUCOKINASE"/>
    <property type="match status" value="1"/>
</dbReference>
<dbReference type="InterPro" id="IPR009057">
    <property type="entry name" value="Homeodomain-like_sf"/>
</dbReference>
<dbReference type="SUPFAM" id="SSF46689">
    <property type="entry name" value="Homeodomain-like"/>
    <property type="match status" value="1"/>
</dbReference>
<dbReference type="PANTHER" id="PTHR30514:SF18">
    <property type="entry name" value="RPIR-FAMILY TRANSCRIPTIONAL REGULATOR"/>
    <property type="match status" value="1"/>
</dbReference>
<dbReference type="PROSITE" id="PS51071">
    <property type="entry name" value="HTH_RPIR"/>
    <property type="match status" value="1"/>
</dbReference>
<evidence type="ECO:0000313" key="4">
    <source>
        <dbReference type="Proteomes" id="UP001325479"/>
    </source>
</evidence>
<dbReference type="NCBIfam" id="NF046014">
    <property type="entry name" value="sap1_reg_SapR"/>
    <property type="match status" value="1"/>
</dbReference>
<evidence type="ECO:0000259" key="2">
    <source>
        <dbReference type="PROSITE" id="PS51071"/>
    </source>
</evidence>
<proteinExistence type="predicted"/>
<protein>
    <submittedName>
        <fullName evidence="3">MurR/RpiR family transcriptional regulator</fullName>
    </submittedName>
</protein>
<dbReference type="InterPro" id="IPR000281">
    <property type="entry name" value="HTH_RpiR"/>
</dbReference>
<organism evidence="3 4">
    <name type="scientific">Paraburkholderia kururiensis</name>
    <dbReference type="NCBI Taxonomy" id="984307"/>
    <lineage>
        <taxon>Bacteria</taxon>
        <taxon>Pseudomonadati</taxon>
        <taxon>Pseudomonadota</taxon>
        <taxon>Betaproteobacteria</taxon>
        <taxon>Burkholderiales</taxon>
        <taxon>Burkholderiaceae</taxon>
        <taxon>Paraburkholderia</taxon>
    </lineage>
</organism>
<dbReference type="InterPro" id="IPR047640">
    <property type="entry name" value="RpiR-like"/>
</dbReference>
<feature type="domain" description="HTH rpiR-type" evidence="2">
    <location>
        <begin position="3"/>
        <end position="79"/>
    </location>
</feature>
<reference evidence="3 4" key="1">
    <citation type="submission" date="2023-12" db="EMBL/GenBank/DDBJ databases">
        <title>Genome sequencing and assembly of bacterial species from a model synthetic community.</title>
        <authorList>
            <person name="Hogle S.L."/>
        </authorList>
    </citation>
    <scope>NUCLEOTIDE SEQUENCE [LARGE SCALE GENOMIC DNA]</scope>
    <source>
        <strain evidence="3 4">HAMBI 2494</strain>
    </source>
</reference>
<dbReference type="InterPro" id="IPR036388">
    <property type="entry name" value="WH-like_DNA-bd_sf"/>
</dbReference>
<name>A0ABZ0WKY4_9BURK</name>